<dbReference type="AlphaFoldDB" id="A0A9D1FEF5"/>
<feature type="domain" description="Prenylated flavin chaperone LpdD-like" evidence="1">
    <location>
        <begin position="16"/>
        <end position="117"/>
    </location>
</feature>
<organism evidence="2 3">
    <name type="scientific">Candidatus Scatomorpha merdipullorum</name>
    <dbReference type="NCBI Taxonomy" id="2840927"/>
    <lineage>
        <taxon>Bacteria</taxon>
        <taxon>Bacillati</taxon>
        <taxon>Bacillota</taxon>
        <taxon>Clostridia</taxon>
        <taxon>Eubacteriales</taxon>
        <taxon>Candidatus Scatomorpha</taxon>
    </lineage>
</organism>
<evidence type="ECO:0000313" key="2">
    <source>
        <dbReference type="EMBL" id="HIS67607.1"/>
    </source>
</evidence>
<evidence type="ECO:0000259" key="1">
    <source>
        <dbReference type="Pfam" id="PF21758"/>
    </source>
</evidence>
<name>A0A9D1FEF5_9FIRM</name>
<proteinExistence type="predicted"/>
<dbReference type="InterPro" id="IPR048844">
    <property type="entry name" value="LpdD_chaperone-like"/>
</dbReference>
<dbReference type="Proteomes" id="UP000824001">
    <property type="component" value="Unassembled WGS sequence"/>
</dbReference>
<evidence type="ECO:0000313" key="3">
    <source>
        <dbReference type="Proteomes" id="UP000824001"/>
    </source>
</evidence>
<gene>
    <name evidence="2" type="ORF">IAC18_08570</name>
</gene>
<protein>
    <recommendedName>
        <fullName evidence="1">Prenylated flavin chaperone LpdD-like domain-containing protein</fullName>
    </recommendedName>
</protein>
<reference evidence="2" key="2">
    <citation type="journal article" date="2021" name="PeerJ">
        <title>Extensive microbial diversity within the chicken gut microbiome revealed by metagenomics and culture.</title>
        <authorList>
            <person name="Gilroy R."/>
            <person name="Ravi A."/>
            <person name="Getino M."/>
            <person name="Pursley I."/>
            <person name="Horton D.L."/>
            <person name="Alikhan N.F."/>
            <person name="Baker D."/>
            <person name="Gharbi K."/>
            <person name="Hall N."/>
            <person name="Watson M."/>
            <person name="Adriaenssens E.M."/>
            <person name="Foster-Nyarko E."/>
            <person name="Jarju S."/>
            <person name="Secka A."/>
            <person name="Antonio M."/>
            <person name="Oren A."/>
            <person name="Chaudhuri R.R."/>
            <person name="La Ragione R."/>
            <person name="Hildebrand F."/>
            <person name="Pallen M.J."/>
        </authorList>
    </citation>
    <scope>NUCLEOTIDE SEQUENCE</scope>
    <source>
        <strain evidence="2">ChiHjej10B9-9673</strain>
    </source>
</reference>
<sequence>MEKVGFFRREVLGLPVCAAVTRAGGDLLVQITGGCAEHIGSVSTAYFEDGERRLETLLLPHHRDDVVSERFALALSERTRGTVAVACGIHYDAPGHEGIKEIVRCTDELLEDVLAEFNSAE</sequence>
<reference evidence="2" key="1">
    <citation type="submission" date="2020-10" db="EMBL/GenBank/DDBJ databases">
        <authorList>
            <person name="Gilroy R."/>
        </authorList>
    </citation>
    <scope>NUCLEOTIDE SEQUENCE</scope>
    <source>
        <strain evidence="2">ChiHjej10B9-9673</strain>
    </source>
</reference>
<comment type="caution">
    <text evidence="2">The sequence shown here is derived from an EMBL/GenBank/DDBJ whole genome shotgun (WGS) entry which is preliminary data.</text>
</comment>
<accession>A0A9D1FEF5</accession>
<dbReference type="Pfam" id="PF21758">
    <property type="entry name" value="PAC_bac"/>
    <property type="match status" value="1"/>
</dbReference>
<dbReference type="EMBL" id="DVJK01000245">
    <property type="protein sequence ID" value="HIS67607.1"/>
    <property type="molecule type" value="Genomic_DNA"/>
</dbReference>